<dbReference type="EnsemblPlants" id="MELO3C015572.2.1">
    <property type="protein sequence ID" value="MELO3C015572.2.1"/>
    <property type="gene ID" value="MELO3C015572.2"/>
</dbReference>
<reference evidence="2" key="1">
    <citation type="submission" date="2023-03" db="UniProtKB">
        <authorList>
            <consortium name="EnsemblPlants"/>
        </authorList>
    </citation>
    <scope>IDENTIFICATION</scope>
</reference>
<proteinExistence type="predicted"/>
<evidence type="ECO:0000256" key="1">
    <source>
        <dbReference type="SAM" id="MobiDB-lite"/>
    </source>
</evidence>
<sequence>MRRRADNSFPMAAIQSRVPRVQGGEERDGAGGRRRSGDKRCFEEEALLLLIRTRQNMVEEEKEHYELDWNIQEMQICHECSR</sequence>
<organism evidence="2">
    <name type="scientific">Cucumis melo</name>
    <name type="common">Muskmelon</name>
    <dbReference type="NCBI Taxonomy" id="3656"/>
    <lineage>
        <taxon>Eukaryota</taxon>
        <taxon>Viridiplantae</taxon>
        <taxon>Streptophyta</taxon>
        <taxon>Embryophyta</taxon>
        <taxon>Tracheophyta</taxon>
        <taxon>Spermatophyta</taxon>
        <taxon>Magnoliopsida</taxon>
        <taxon>eudicotyledons</taxon>
        <taxon>Gunneridae</taxon>
        <taxon>Pentapetalae</taxon>
        <taxon>rosids</taxon>
        <taxon>fabids</taxon>
        <taxon>Cucurbitales</taxon>
        <taxon>Cucurbitaceae</taxon>
        <taxon>Benincaseae</taxon>
        <taxon>Cucumis</taxon>
    </lineage>
</organism>
<evidence type="ECO:0000313" key="2">
    <source>
        <dbReference type="EnsemblPlants" id="MELO3C015572.2.1"/>
    </source>
</evidence>
<dbReference type="Gramene" id="MELO3C015572.2.1">
    <property type="protein sequence ID" value="MELO3C015572.2.1"/>
    <property type="gene ID" value="MELO3C015572.2"/>
</dbReference>
<accession>A0A9I9DAS6</accession>
<protein>
    <submittedName>
        <fullName evidence="2">Uncharacterized protein</fullName>
    </submittedName>
</protein>
<feature type="region of interest" description="Disordered" evidence="1">
    <location>
        <begin position="1"/>
        <end position="38"/>
    </location>
</feature>
<name>A0A9I9DAS6_CUCME</name>
<dbReference type="AlphaFoldDB" id="A0A9I9DAS6"/>